<dbReference type="AlphaFoldDB" id="A0A7C9R6Y8"/>
<feature type="domain" description="Microcystin LR degradation protein MlrC N-terminal" evidence="2">
    <location>
        <begin position="3"/>
        <end position="287"/>
    </location>
</feature>
<sequence>MPRAAVIQLFHEANAFTPVKASYEGFLSAQYFRGEDVRREFGSTGNWLGGVTQALDEAGYDIAYGVCTGCLPGGTLDNAGYHRLVKEIIASLEEIAASGPVDVVALLLHGALVVEGVAAPETDLARKVLAVVGPHVRIAVPLDFHANVEPELPHVVDVVIGGKLYPHADTHARGKKLMQLTLDLTPWHTRRFRLPVAAPMSAQTSDAFPFSELVALSNDVEQRPGLADVVVMGGFPYVDSDEVGSSVLVTGTDEDAMRQAYRDMAEAVWQRREAVTKPAPSFEEAAVEIFARAAQGRVVIGDAGDNPGSGGVANVADVFAALAAQALPFAAGFMVDGEAVLAARAIGVGNRGRVPMGAMRDGRPFVADAMVERVEDVRYRNEGANLHGELLEGGLGAVLRVGEAGHIAIVTERIQAYDTQAFRSQGINLESKAIIHVKSSNHFRTSFTPLAEQGVFVVDSGGYASTDARRFPFTRRAKTILPLAELDKAEWDRQVAAECEIAFRWS</sequence>
<evidence type="ECO:0000259" key="1">
    <source>
        <dbReference type="Pfam" id="PF07171"/>
    </source>
</evidence>
<dbReference type="InterPro" id="IPR015995">
    <property type="entry name" value="MlrC_N"/>
</dbReference>
<evidence type="ECO:0000259" key="2">
    <source>
        <dbReference type="Pfam" id="PF07364"/>
    </source>
</evidence>
<dbReference type="Pfam" id="PF07171">
    <property type="entry name" value="MlrC_C"/>
    <property type="match status" value="1"/>
</dbReference>
<evidence type="ECO:0000313" key="3">
    <source>
        <dbReference type="EMBL" id="NGN41677.1"/>
    </source>
</evidence>
<keyword evidence="4" id="KW-1185">Reference proteome</keyword>
<proteinExistence type="predicted"/>
<gene>
    <name evidence="3" type="ORF">G6N74_11410</name>
</gene>
<dbReference type="Pfam" id="PF07364">
    <property type="entry name" value="DUF1485"/>
    <property type="match status" value="1"/>
</dbReference>
<evidence type="ECO:0000313" key="4">
    <source>
        <dbReference type="Proteomes" id="UP000481252"/>
    </source>
</evidence>
<reference evidence="3 4" key="1">
    <citation type="submission" date="2020-02" db="EMBL/GenBank/DDBJ databases">
        <title>Genome sequence of the type strain CGMCC 1.15528 of Mesorhizobium zhangyense.</title>
        <authorList>
            <person name="Gao J."/>
            <person name="Sun J."/>
        </authorList>
    </citation>
    <scope>NUCLEOTIDE SEQUENCE [LARGE SCALE GENOMIC DNA]</scope>
    <source>
        <strain evidence="3 4">CGMCC 1.15528</strain>
    </source>
</reference>
<accession>A0A7C9R6Y8</accession>
<dbReference type="RefSeq" id="WP_165117329.1">
    <property type="nucleotide sequence ID" value="NZ_JAAKZG010000004.1"/>
</dbReference>
<name>A0A7C9R6Y8_9HYPH</name>
<organism evidence="3 4">
    <name type="scientific">Mesorhizobium zhangyense</name>
    <dbReference type="NCBI Taxonomy" id="1776730"/>
    <lineage>
        <taxon>Bacteria</taxon>
        <taxon>Pseudomonadati</taxon>
        <taxon>Pseudomonadota</taxon>
        <taxon>Alphaproteobacteria</taxon>
        <taxon>Hyphomicrobiales</taxon>
        <taxon>Phyllobacteriaceae</taxon>
        <taxon>Mesorhizobium</taxon>
    </lineage>
</organism>
<dbReference type="InterPro" id="IPR010799">
    <property type="entry name" value="MlrC_C"/>
</dbReference>
<comment type="caution">
    <text evidence="3">The sequence shown here is derived from an EMBL/GenBank/DDBJ whole genome shotgun (WGS) entry which is preliminary data.</text>
</comment>
<feature type="domain" description="Microcystin LR degradation protein MlrC C-terminal" evidence="1">
    <location>
        <begin position="300"/>
        <end position="475"/>
    </location>
</feature>
<dbReference type="Proteomes" id="UP000481252">
    <property type="component" value="Unassembled WGS sequence"/>
</dbReference>
<dbReference type="EMBL" id="JAAKZG010000004">
    <property type="protein sequence ID" value="NGN41677.1"/>
    <property type="molecule type" value="Genomic_DNA"/>
</dbReference>
<protein>
    <submittedName>
        <fullName evidence="3">M81 family metallopeptidase</fullName>
    </submittedName>
</protein>